<evidence type="ECO:0000313" key="1">
    <source>
        <dbReference type="EMBL" id="CCX34528.1"/>
    </source>
</evidence>
<keyword evidence="2" id="KW-1185">Reference proteome</keyword>
<gene>
    <name evidence="1" type="ORF">PCON_03921</name>
</gene>
<sequence length="25" mass="3149">MHTHMVIFAPRDSRQIYLVHRWLLK</sequence>
<name>U4LXM7_PYROM</name>
<evidence type="ECO:0000313" key="2">
    <source>
        <dbReference type="Proteomes" id="UP000018144"/>
    </source>
</evidence>
<dbReference type="Proteomes" id="UP000018144">
    <property type="component" value="Unassembled WGS sequence"/>
</dbReference>
<dbReference type="AlphaFoldDB" id="U4LXM7"/>
<accession>U4LXM7</accession>
<dbReference type="EMBL" id="HF936567">
    <property type="protein sequence ID" value="CCX34528.1"/>
    <property type="molecule type" value="Genomic_DNA"/>
</dbReference>
<reference evidence="1 2" key="1">
    <citation type="journal article" date="2013" name="PLoS Genet.">
        <title>The genome and development-dependent transcriptomes of Pyronema confluens: a window into fungal evolution.</title>
        <authorList>
            <person name="Traeger S."/>
            <person name="Altegoer F."/>
            <person name="Freitag M."/>
            <person name="Gabaldon T."/>
            <person name="Kempken F."/>
            <person name="Kumar A."/>
            <person name="Marcet-Houben M."/>
            <person name="Poggeler S."/>
            <person name="Stajich J.E."/>
            <person name="Nowrousian M."/>
        </authorList>
    </citation>
    <scope>NUCLEOTIDE SEQUENCE [LARGE SCALE GENOMIC DNA]</scope>
    <source>
        <strain evidence="2">CBS 100304</strain>
        <tissue evidence="1">Vegetative mycelium</tissue>
    </source>
</reference>
<protein>
    <submittedName>
        <fullName evidence="1">Uncharacterized protein</fullName>
    </submittedName>
</protein>
<proteinExistence type="predicted"/>
<organism evidence="1 2">
    <name type="scientific">Pyronema omphalodes (strain CBS 100304)</name>
    <name type="common">Pyronema confluens</name>
    <dbReference type="NCBI Taxonomy" id="1076935"/>
    <lineage>
        <taxon>Eukaryota</taxon>
        <taxon>Fungi</taxon>
        <taxon>Dikarya</taxon>
        <taxon>Ascomycota</taxon>
        <taxon>Pezizomycotina</taxon>
        <taxon>Pezizomycetes</taxon>
        <taxon>Pezizales</taxon>
        <taxon>Pyronemataceae</taxon>
        <taxon>Pyronema</taxon>
    </lineage>
</organism>